<dbReference type="AlphaFoldDB" id="A0A6A5E2B3"/>
<protein>
    <submittedName>
        <fullName evidence="4">Uncharacterized protein</fullName>
    </submittedName>
</protein>
<dbReference type="Proteomes" id="UP000465112">
    <property type="component" value="Chromosome 23"/>
</dbReference>
<feature type="region of interest" description="Disordered" evidence="1">
    <location>
        <begin position="22"/>
        <end position="123"/>
    </location>
</feature>
<feature type="region of interest" description="Disordered" evidence="1">
    <location>
        <begin position="494"/>
        <end position="594"/>
    </location>
</feature>
<dbReference type="GO" id="GO:1904356">
    <property type="term" value="P:regulation of telomere maintenance via telomere lengthening"/>
    <property type="evidence" value="ECO:0007669"/>
    <property type="project" value="TreeGrafter"/>
</dbReference>
<dbReference type="InterPro" id="IPR017930">
    <property type="entry name" value="Myb_dom"/>
</dbReference>
<organism evidence="4 5">
    <name type="scientific">Perca fluviatilis</name>
    <name type="common">European perch</name>
    <dbReference type="NCBI Taxonomy" id="8168"/>
    <lineage>
        <taxon>Eukaryota</taxon>
        <taxon>Metazoa</taxon>
        <taxon>Chordata</taxon>
        <taxon>Craniata</taxon>
        <taxon>Vertebrata</taxon>
        <taxon>Euteleostomi</taxon>
        <taxon>Actinopterygii</taxon>
        <taxon>Neopterygii</taxon>
        <taxon>Teleostei</taxon>
        <taxon>Neoteleostei</taxon>
        <taxon>Acanthomorphata</taxon>
        <taxon>Eupercaria</taxon>
        <taxon>Perciformes</taxon>
        <taxon>Percoidei</taxon>
        <taxon>Percidae</taxon>
        <taxon>Percinae</taxon>
        <taxon>Perca</taxon>
    </lineage>
</organism>
<feature type="domain" description="HTH myb-type" evidence="3">
    <location>
        <begin position="177"/>
        <end position="205"/>
    </location>
</feature>
<evidence type="ECO:0000259" key="2">
    <source>
        <dbReference type="PROSITE" id="PS51029"/>
    </source>
</evidence>
<evidence type="ECO:0000259" key="3">
    <source>
        <dbReference type="PROSITE" id="PS51294"/>
    </source>
</evidence>
<evidence type="ECO:0000313" key="5">
    <source>
        <dbReference type="Proteomes" id="UP000465112"/>
    </source>
</evidence>
<sequence length="594" mass="67350">MNVIGFSVEFTFMSDTILSTLASKQTSPTSEDQDQIMDQGEGKQGTGKSQGRNREKSVQMTVKQENSWRAEDICEDDEETDNSSIEPDCGLPEYGLSPLTSSPRSEAAEPGDGETAVEATTQTPRCSVDKVKERLDLRRNKKPSEESRIQFLTGGRADVSLPFSEDSEYNDRKISLNSWRQIAQTLGKSETACRQKWKSLRDRYVKAKTRRKGGSSKTGRRAYIISMLDWLSGFIKHRSTEETRSRTLNCSMAVTACTKPAQVRSCPWNAENPHLPLSSVRLLVPPLRLMSACMWQVAQERNVDQYDKLAEFIILVTEMVPELLDYKQKTQLILGLSARLILELLKTMDEVDCKAIQDHLNSFQQTTNLIHEEDPDGEVETSKSAFVELVQTLLEDQSEKENFFKEVFPVQYGACFDKTLQIQVWEFFHRLEEFLPVPRFSQVCSMFDISSLDEEFEQFLSDPEDLKRILQHQQERQKLTKSEFTMSDTILSTLASKQTSPTSEDQDQIMDQGEGKQGTGKSQGRNREKSVQTTVKQENRWRAEDLCEDDEETDNSSIEPNCGLPEYGLSPLTSSPCSEAAEPGDGGEHLFHRI</sequence>
<dbReference type="PROSITE" id="PS51294">
    <property type="entry name" value="HTH_MYB"/>
    <property type="match status" value="1"/>
</dbReference>
<dbReference type="GO" id="GO:0042162">
    <property type="term" value="F:telomeric DNA binding"/>
    <property type="evidence" value="ECO:0007669"/>
    <property type="project" value="TreeGrafter"/>
</dbReference>
<evidence type="ECO:0000256" key="1">
    <source>
        <dbReference type="SAM" id="MobiDB-lite"/>
    </source>
</evidence>
<dbReference type="Pfam" id="PF10545">
    <property type="entry name" value="MADF_DNA_bdg"/>
    <property type="match status" value="1"/>
</dbReference>
<keyword evidence="5" id="KW-1185">Reference proteome</keyword>
<dbReference type="InterPro" id="IPR006578">
    <property type="entry name" value="MADF-dom"/>
</dbReference>
<name>A0A6A5E2B3_PERFL</name>
<comment type="caution">
    <text evidence="4">The sequence shown here is derived from an EMBL/GenBank/DDBJ whole genome shotgun (WGS) entry which is preliminary data.</text>
</comment>
<evidence type="ECO:0000313" key="4">
    <source>
        <dbReference type="EMBL" id="KAF1372378.1"/>
    </source>
</evidence>
<dbReference type="PROSITE" id="PS51029">
    <property type="entry name" value="MADF"/>
    <property type="match status" value="1"/>
</dbReference>
<dbReference type="GO" id="GO:0016233">
    <property type="term" value="P:telomere capping"/>
    <property type="evidence" value="ECO:0007669"/>
    <property type="project" value="InterPro"/>
</dbReference>
<dbReference type="EMBL" id="VHII01000023">
    <property type="protein sequence ID" value="KAF1372378.1"/>
    <property type="molecule type" value="Genomic_DNA"/>
</dbReference>
<dbReference type="CDD" id="cd11657">
    <property type="entry name" value="TIN2_N"/>
    <property type="match status" value="1"/>
</dbReference>
<proteinExistence type="predicted"/>
<dbReference type="PANTHER" id="PTHR15512:SF2">
    <property type="match status" value="1"/>
</dbReference>
<accession>A0A6A5E2B3</accession>
<dbReference type="GO" id="GO:0070187">
    <property type="term" value="C:shelterin complex"/>
    <property type="evidence" value="ECO:0007669"/>
    <property type="project" value="InterPro"/>
</dbReference>
<dbReference type="InterPro" id="IPR029400">
    <property type="entry name" value="TINF2_N"/>
</dbReference>
<feature type="domain" description="MADF" evidence="2">
    <location>
        <begin position="150"/>
        <end position="236"/>
    </location>
</feature>
<feature type="compositionally biased region" description="Polar residues" evidence="1">
    <location>
        <begin position="494"/>
        <end position="503"/>
    </location>
</feature>
<dbReference type="SMART" id="SM00595">
    <property type="entry name" value="MADF"/>
    <property type="match status" value="1"/>
</dbReference>
<dbReference type="PANTHER" id="PTHR15512">
    <property type="entry name" value="TERF1-INTERACTING NUCLEAR FACTOR 2"/>
    <property type="match status" value="1"/>
</dbReference>
<dbReference type="InterPro" id="IPR039098">
    <property type="entry name" value="TINF2"/>
</dbReference>
<dbReference type="Pfam" id="PF14973">
    <property type="entry name" value="TINF2_N"/>
    <property type="match status" value="1"/>
</dbReference>
<reference evidence="4 5" key="1">
    <citation type="submission" date="2019-06" db="EMBL/GenBank/DDBJ databases">
        <title>A chromosome-scale genome assembly of the European perch, Perca fluviatilis.</title>
        <authorList>
            <person name="Roques C."/>
            <person name="Zahm M."/>
            <person name="Cabau C."/>
            <person name="Klopp C."/>
            <person name="Bouchez O."/>
            <person name="Donnadieu C."/>
            <person name="Kuhl H."/>
            <person name="Gislard M."/>
            <person name="Guendouz S."/>
            <person name="Journot L."/>
            <person name="Haffray P."/>
            <person name="Bestin A."/>
            <person name="Morvezen R."/>
            <person name="Feron R."/>
            <person name="Wen M."/>
            <person name="Jouanno E."/>
            <person name="Herpin A."/>
            <person name="Schartl M."/>
            <person name="Postlethwait J."/>
            <person name="Schaerlinger B."/>
            <person name="Chardard D."/>
            <person name="Lecocq T."/>
            <person name="Poncet C."/>
            <person name="Jaffrelo L."/>
            <person name="Lampietro C."/>
            <person name="Guiguen Y."/>
        </authorList>
    </citation>
    <scope>NUCLEOTIDE SEQUENCE [LARGE SCALE GENOMIC DNA]</scope>
    <source>
        <tissue evidence="4">Blood</tissue>
    </source>
</reference>
<gene>
    <name evidence="4" type="ORF">PFLUV_G00264760</name>
</gene>